<gene>
    <name evidence="1" type="ORF">HMPREF1563_2878</name>
</gene>
<organism evidence="1 2">
    <name type="scientific">Providencia alcalifaciens 205/92</name>
    <dbReference type="NCBI Taxonomy" id="1256988"/>
    <lineage>
        <taxon>Bacteria</taxon>
        <taxon>Pseudomonadati</taxon>
        <taxon>Pseudomonadota</taxon>
        <taxon>Gammaproteobacteria</taxon>
        <taxon>Enterobacterales</taxon>
        <taxon>Morganellaceae</taxon>
        <taxon>Providencia</taxon>
    </lineage>
</organism>
<reference evidence="1 2" key="1">
    <citation type="submission" date="2014-01" db="EMBL/GenBank/DDBJ databases">
        <authorList>
            <person name="Durkin A.S."/>
            <person name="McCorrison J."/>
            <person name="Torralba M."/>
            <person name="Gillis M."/>
            <person name="Haft D.H."/>
            <person name="Methe B."/>
            <person name="Sutton G."/>
            <person name="Nelson K.E."/>
        </authorList>
    </citation>
    <scope>NUCLEOTIDE SEQUENCE [LARGE SCALE GENOMIC DNA]</scope>
    <source>
        <strain evidence="1 2">205/92</strain>
    </source>
</reference>
<name>A0AAV3M263_9GAMM</name>
<evidence type="ECO:0000313" key="2">
    <source>
        <dbReference type="Proteomes" id="UP000022311"/>
    </source>
</evidence>
<protein>
    <submittedName>
        <fullName evidence="1">Uncharacterized protein</fullName>
    </submittedName>
</protein>
<sequence length="144" mass="16475">MQETHSYVKEPQRHLSALSNVGCLHSEKVKSSYVSPESQGVSLTLVLPRNPKTQIQVYGGGYAHESYYPIRAQLVLSILRALSIRLEKSCAGGAPTHFDNLLMEANAFLYGFEWRAEKRRKPRTTRQLIRALLRLEERLQKTTY</sequence>
<accession>A0AAV3M263</accession>
<dbReference type="EMBL" id="JALD01000069">
    <property type="protein sequence ID" value="EUD09694.1"/>
    <property type="molecule type" value="Genomic_DNA"/>
</dbReference>
<evidence type="ECO:0000313" key="1">
    <source>
        <dbReference type="EMBL" id="EUD09694.1"/>
    </source>
</evidence>
<proteinExistence type="predicted"/>
<dbReference type="AlphaFoldDB" id="A0AAV3M263"/>
<dbReference type="Proteomes" id="UP000022311">
    <property type="component" value="Unassembled WGS sequence"/>
</dbReference>
<comment type="caution">
    <text evidence="1">The sequence shown here is derived from an EMBL/GenBank/DDBJ whole genome shotgun (WGS) entry which is preliminary data.</text>
</comment>